<dbReference type="Pfam" id="PF00571">
    <property type="entry name" value="CBS"/>
    <property type="match status" value="2"/>
</dbReference>
<comment type="caution">
    <text evidence="4">The sequence shown here is derived from an EMBL/GenBank/DDBJ whole genome shotgun (WGS) entry which is preliminary data.</text>
</comment>
<dbReference type="CDD" id="cd09836">
    <property type="entry name" value="CBS_pair_arch"/>
    <property type="match status" value="1"/>
</dbReference>
<feature type="domain" description="CBS" evidence="3">
    <location>
        <begin position="13"/>
        <end position="69"/>
    </location>
</feature>
<dbReference type="EMBL" id="JADJNC010000053">
    <property type="protein sequence ID" value="MBK7424835.1"/>
    <property type="molecule type" value="Genomic_DNA"/>
</dbReference>
<dbReference type="InterPro" id="IPR000644">
    <property type="entry name" value="CBS_dom"/>
</dbReference>
<protein>
    <submittedName>
        <fullName evidence="4">CBS domain-containing protein</fullName>
    </submittedName>
</protein>
<evidence type="ECO:0000313" key="4">
    <source>
        <dbReference type="EMBL" id="MBK7424835.1"/>
    </source>
</evidence>
<evidence type="ECO:0000256" key="1">
    <source>
        <dbReference type="ARBA" id="ARBA00023122"/>
    </source>
</evidence>
<dbReference type="AlphaFoldDB" id="A0A9D7IE61"/>
<sequence length="155" mass="17411">MNPMNLGSVTDIMKRRLITATPYETVALAAERMTENGLGALLVVENDRLVGIFSERDLLHRVVARRRDPDQTRLSQVLTPNPTTVFKETSVTNCIQLIRARGFRHLPVVNEFRNPIGIISSRDLLQHILGVIENNHNRQGDLTEILGPRTPQATP</sequence>
<evidence type="ECO:0000256" key="2">
    <source>
        <dbReference type="PROSITE-ProRule" id="PRU00703"/>
    </source>
</evidence>
<dbReference type="PANTHER" id="PTHR43080">
    <property type="entry name" value="CBS DOMAIN-CONTAINING PROTEIN CBSX3, MITOCHONDRIAL"/>
    <property type="match status" value="1"/>
</dbReference>
<evidence type="ECO:0000313" key="5">
    <source>
        <dbReference type="Proteomes" id="UP000886602"/>
    </source>
</evidence>
<dbReference type="SMART" id="SM00116">
    <property type="entry name" value="CBS"/>
    <property type="match status" value="2"/>
</dbReference>
<name>A0A9D7IE61_9RHOO</name>
<organism evidence="4 5">
    <name type="scientific">Candidatus Propionivibrio dominans</name>
    <dbReference type="NCBI Taxonomy" id="2954373"/>
    <lineage>
        <taxon>Bacteria</taxon>
        <taxon>Pseudomonadati</taxon>
        <taxon>Pseudomonadota</taxon>
        <taxon>Betaproteobacteria</taxon>
        <taxon>Rhodocyclales</taxon>
        <taxon>Rhodocyclaceae</taxon>
        <taxon>Propionivibrio</taxon>
    </lineage>
</organism>
<evidence type="ECO:0000259" key="3">
    <source>
        <dbReference type="PROSITE" id="PS51371"/>
    </source>
</evidence>
<dbReference type="InterPro" id="IPR046342">
    <property type="entry name" value="CBS_dom_sf"/>
</dbReference>
<dbReference type="Gene3D" id="3.10.580.10">
    <property type="entry name" value="CBS-domain"/>
    <property type="match status" value="1"/>
</dbReference>
<accession>A0A9D7IE61</accession>
<gene>
    <name evidence="4" type="ORF">IPJ48_18125</name>
</gene>
<proteinExistence type="predicted"/>
<dbReference type="PANTHER" id="PTHR43080:SF2">
    <property type="entry name" value="CBS DOMAIN-CONTAINING PROTEIN"/>
    <property type="match status" value="1"/>
</dbReference>
<dbReference type="SUPFAM" id="SSF54631">
    <property type="entry name" value="CBS-domain pair"/>
    <property type="match status" value="1"/>
</dbReference>
<keyword evidence="1 2" id="KW-0129">CBS domain</keyword>
<dbReference type="Proteomes" id="UP000886602">
    <property type="component" value="Unassembled WGS sequence"/>
</dbReference>
<dbReference type="PROSITE" id="PS51371">
    <property type="entry name" value="CBS"/>
    <property type="match status" value="2"/>
</dbReference>
<feature type="domain" description="CBS" evidence="3">
    <location>
        <begin position="78"/>
        <end position="142"/>
    </location>
</feature>
<dbReference type="InterPro" id="IPR051257">
    <property type="entry name" value="Diverse_CBS-Domain"/>
</dbReference>
<reference evidence="4" key="1">
    <citation type="submission" date="2020-10" db="EMBL/GenBank/DDBJ databases">
        <title>Connecting structure to function with the recovery of over 1000 high-quality activated sludge metagenome-assembled genomes encoding full-length rRNA genes using long-read sequencing.</title>
        <authorList>
            <person name="Singleton C.M."/>
            <person name="Petriglieri F."/>
            <person name="Kristensen J.M."/>
            <person name="Kirkegaard R.H."/>
            <person name="Michaelsen T.Y."/>
            <person name="Andersen M.H."/>
            <person name="Karst S.M."/>
            <person name="Dueholm M.S."/>
            <person name="Nielsen P.H."/>
            <person name="Albertsen M."/>
        </authorList>
    </citation>
    <scope>NUCLEOTIDE SEQUENCE</scope>
    <source>
        <strain evidence="4">EsbW_18-Q3-R4-48_MAXAC.044</strain>
    </source>
</reference>